<dbReference type="Proteomes" id="UP000288805">
    <property type="component" value="Unassembled WGS sequence"/>
</dbReference>
<protein>
    <submittedName>
        <fullName evidence="2">Uncharacterized protein</fullName>
    </submittedName>
</protein>
<dbReference type="PANTHER" id="PTHR34427:SF5">
    <property type="entry name" value="DUF4283 DOMAIN-CONTAINING PROTEIN"/>
    <property type="match status" value="1"/>
</dbReference>
<gene>
    <name evidence="2" type="ORF">CK203_101474</name>
</gene>
<feature type="chain" id="PRO_5019173940" evidence="1">
    <location>
        <begin position="26"/>
        <end position="243"/>
    </location>
</feature>
<evidence type="ECO:0000313" key="3">
    <source>
        <dbReference type="Proteomes" id="UP000288805"/>
    </source>
</evidence>
<sequence length="243" mass="27147">MQRWLGRFWVWWVTSFGYSWGRVRGVKISVFGGTLLLLDFEESFEGGFAKEVSVRVLGLPLHLWSRELLKKIGDCCGGFIVVDEDTTFLSHLQWGEVSRVIHVPRWEWEWEGDVLQPCDKAALAGEGANLCPARSCREGVCPRKWFQGDGNQYNCVKDGRVRLEALPMSVSMSSRVAFTNKALAMEANSLLEYSENAEKGPLGKEEEAMAEEVEPPKALAIACVPERGFWMPSALILSISAAS</sequence>
<accession>A0A438CYB9</accession>
<organism evidence="2 3">
    <name type="scientific">Vitis vinifera</name>
    <name type="common">Grape</name>
    <dbReference type="NCBI Taxonomy" id="29760"/>
    <lineage>
        <taxon>Eukaryota</taxon>
        <taxon>Viridiplantae</taxon>
        <taxon>Streptophyta</taxon>
        <taxon>Embryophyta</taxon>
        <taxon>Tracheophyta</taxon>
        <taxon>Spermatophyta</taxon>
        <taxon>Magnoliopsida</taxon>
        <taxon>eudicotyledons</taxon>
        <taxon>Gunneridae</taxon>
        <taxon>Pentapetalae</taxon>
        <taxon>rosids</taxon>
        <taxon>Vitales</taxon>
        <taxon>Vitaceae</taxon>
        <taxon>Viteae</taxon>
        <taxon>Vitis</taxon>
    </lineage>
</organism>
<comment type="caution">
    <text evidence="2">The sequence shown here is derived from an EMBL/GenBank/DDBJ whole genome shotgun (WGS) entry which is preliminary data.</text>
</comment>
<proteinExistence type="predicted"/>
<dbReference type="PANTHER" id="PTHR34427">
    <property type="entry name" value="DUF4283 DOMAIN PROTEIN"/>
    <property type="match status" value="1"/>
</dbReference>
<reference evidence="2 3" key="1">
    <citation type="journal article" date="2018" name="PLoS Genet.">
        <title>Population sequencing reveals clonal diversity and ancestral inbreeding in the grapevine cultivar Chardonnay.</title>
        <authorList>
            <person name="Roach M.J."/>
            <person name="Johnson D.L."/>
            <person name="Bohlmann J."/>
            <person name="van Vuuren H.J."/>
            <person name="Jones S.J."/>
            <person name="Pretorius I.S."/>
            <person name="Schmidt S.A."/>
            <person name="Borneman A.R."/>
        </authorList>
    </citation>
    <scope>NUCLEOTIDE SEQUENCE [LARGE SCALE GENOMIC DNA]</scope>
    <source>
        <strain evidence="3">cv. Chardonnay</strain>
        <tissue evidence="2">Leaf</tissue>
    </source>
</reference>
<feature type="signal peptide" evidence="1">
    <location>
        <begin position="1"/>
        <end position="25"/>
    </location>
</feature>
<keyword evidence="1" id="KW-0732">Signal</keyword>
<dbReference type="AlphaFoldDB" id="A0A438CYB9"/>
<name>A0A438CYB9_VITVI</name>
<evidence type="ECO:0000313" key="2">
    <source>
        <dbReference type="EMBL" id="RVW28192.1"/>
    </source>
</evidence>
<dbReference type="EMBL" id="QGNW01001906">
    <property type="protein sequence ID" value="RVW28192.1"/>
    <property type="molecule type" value="Genomic_DNA"/>
</dbReference>
<evidence type="ECO:0000256" key="1">
    <source>
        <dbReference type="SAM" id="SignalP"/>
    </source>
</evidence>